<evidence type="ECO:0000313" key="5">
    <source>
        <dbReference type="Proteomes" id="UP000245768"/>
    </source>
</evidence>
<dbReference type="GO" id="GO:0005840">
    <property type="term" value="C:ribosome"/>
    <property type="evidence" value="ECO:0007669"/>
    <property type="project" value="UniProtKB-KW"/>
</dbReference>
<evidence type="ECO:0008006" key="6">
    <source>
        <dbReference type="Google" id="ProtNLM"/>
    </source>
</evidence>
<proteinExistence type="predicted"/>
<keyword evidence="2" id="KW-0687">Ribonucleoprotein</keyword>
<dbReference type="GO" id="GO:0003723">
    <property type="term" value="F:RNA binding"/>
    <property type="evidence" value="ECO:0007669"/>
    <property type="project" value="InterPro"/>
</dbReference>
<sequence>MSVVLPPPGSTSRVLRHLRHMLPPQGSSVKGNGKFSRRGVPRYGGNGMPAYVQPKDRIAYWNIAPGDEVVVTRGSFVGKDGQRKQYGGIVASVDQERNLVWLRAAEEDKPELTERIPTQYKHMLPRLYDPEDPSKGYSSNVSLVPKPVHYSNLSLKLPTNLQLPENVKLDLKKGVYASRLTRSGVKYDRKKGAFVWERYAIVPTLDQGTVKVHVPWKKSEGRQSVRRSNASVAHVVDRETWVPWSPTDPIFVSAFQGKGLGSLSRGFRTSPASEERLVKAMEEWRMLHGSKKAQQRRRGLLLVGDMVRQSVKAPPVAQAPTPSEQVAMLNESRAGWSRTIDDSDASASFAESDYLDLAPAEGPLSSAVSRTLPLVAAHSSSSGAIPTKRDGKTGRLGPEHTADKRTVDAWPIELLMKDDLTNEGGLKTRMRRWREKQLEKKQLDELAKFEEHQNIQALRDLKL</sequence>
<protein>
    <recommendedName>
        <fullName evidence="6">KOW domain-containing protein</fullName>
    </recommendedName>
</protein>
<evidence type="ECO:0000256" key="3">
    <source>
        <dbReference type="SAM" id="MobiDB-lite"/>
    </source>
</evidence>
<dbReference type="EMBL" id="KZ819637">
    <property type="protein sequence ID" value="PWN89569.1"/>
    <property type="molecule type" value="Genomic_DNA"/>
</dbReference>
<dbReference type="InterPro" id="IPR041988">
    <property type="entry name" value="Ribosomal_uL24_KOW"/>
</dbReference>
<dbReference type="Proteomes" id="UP000245768">
    <property type="component" value="Unassembled WGS sequence"/>
</dbReference>
<dbReference type="GO" id="GO:1990904">
    <property type="term" value="C:ribonucleoprotein complex"/>
    <property type="evidence" value="ECO:0007669"/>
    <property type="project" value="UniProtKB-KW"/>
</dbReference>
<feature type="compositionally biased region" description="Basic and acidic residues" evidence="3">
    <location>
        <begin position="387"/>
        <end position="403"/>
    </location>
</feature>
<keyword evidence="1" id="KW-0689">Ribosomal protein</keyword>
<dbReference type="RefSeq" id="XP_025376767.1">
    <property type="nucleotide sequence ID" value="XM_025522178.1"/>
</dbReference>
<feature type="region of interest" description="Disordered" evidence="3">
    <location>
        <begin position="379"/>
        <end position="403"/>
    </location>
</feature>
<name>A0A316YK28_9BASI</name>
<dbReference type="OrthoDB" id="359154at2759"/>
<dbReference type="STRING" id="215250.A0A316YK28"/>
<dbReference type="AlphaFoldDB" id="A0A316YK28"/>
<accession>A0A316YK28</accession>
<organism evidence="4 5">
    <name type="scientific">Acaromyces ingoldii</name>
    <dbReference type="NCBI Taxonomy" id="215250"/>
    <lineage>
        <taxon>Eukaryota</taxon>
        <taxon>Fungi</taxon>
        <taxon>Dikarya</taxon>
        <taxon>Basidiomycota</taxon>
        <taxon>Ustilaginomycotina</taxon>
        <taxon>Exobasidiomycetes</taxon>
        <taxon>Exobasidiales</taxon>
        <taxon>Cryptobasidiaceae</taxon>
        <taxon>Acaromyces</taxon>
    </lineage>
</organism>
<evidence type="ECO:0000256" key="1">
    <source>
        <dbReference type="ARBA" id="ARBA00022980"/>
    </source>
</evidence>
<keyword evidence="5" id="KW-1185">Reference proteome</keyword>
<dbReference type="InterPro" id="IPR008991">
    <property type="entry name" value="Translation_prot_SH3-like_sf"/>
</dbReference>
<dbReference type="GeneID" id="37044094"/>
<reference evidence="4 5" key="1">
    <citation type="journal article" date="2018" name="Mol. Biol. Evol.">
        <title>Broad Genomic Sampling Reveals a Smut Pathogenic Ancestry of the Fungal Clade Ustilaginomycotina.</title>
        <authorList>
            <person name="Kijpornyongpan T."/>
            <person name="Mondo S.J."/>
            <person name="Barry K."/>
            <person name="Sandor L."/>
            <person name="Lee J."/>
            <person name="Lipzen A."/>
            <person name="Pangilinan J."/>
            <person name="LaButti K."/>
            <person name="Hainaut M."/>
            <person name="Henrissat B."/>
            <person name="Grigoriev I.V."/>
            <person name="Spatafora J.W."/>
            <person name="Aime M.C."/>
        </authorList>
    </citation>
    <scope>NUCLEOTIDE SEQUENCE [LARGE SCALE GENOMIC DNA]</scope>
    <source>
        <strain evidence="4 5">MCA 4198</strain>
    </source>
</reference>
<evidence type="ECO:0000313" key="4">
    <source>
        <dbReference type="EMBL" id="PWN89569.1"/>
    </source>
</evidence>
<dbReference type="CDD" id="cd06089">
    <property type="entry name" value="KOW_RPL26"/>
    <property type="match status" value="1"/>
</dbReference>
<evidence type="ECO:0000256" key="2">
    <source>
        <dbReference type="ARBA" id="ARBA00023274"/>
    </source>
</evidence>
<dbReference type="InParanoid" id="A0A316YK28"/>
<dbReference type="SUPFAM" id="SSF50104">
    <property type="entry name" value="Translation proteins SH3-like domain"/>
    <property type="match status" value="1"/>
</dbReference>
<gene>
    <name evidence="4" type="ORF">FA10DRAFT_268100</name>
</gene>